<dbReference type="AlphaFoldDB" id="A0A4Y2MCA4"/>
<dbReference type="SUPFAM" id="SSF56672">
    <property type="entry name" value="DNA/RNA polymerases"/>
    <property type="match status" value="1"/>
</dbReference>
<dbReference type="OrthoDB" id="5920040at2759"/>
<reference evidence="2 3" key="1">
    <citation type="journal article" date="2019" name="Sci. Rep.">
        <title>Orb-weaving spider Araneus ventricosus genome elucidates the spidroin gene catalogue.</title>
        <authorList>
            <person name="Kono N."/>
            <person name="Nakamura H."/>
            <person name="Ohtoshi R."/>
            <person name="Moran D.A.P."/>
            <person name="Shinohara A."/>
            <person name="Yoshida Y."/>
            <person name="Fujiwara M."/>
            <person name="Mori M."/>
            <person name="Tomita M."/>
            <person name="Arakawa K."/>
        </authorList>
    </citation>
    <scope>NUCLEOTIDE SEQUENCE [LARGE SCALE GENOMIC DNA]</scope>
</reference>
<accession>A0A4Y2MCA4</accession>
<sequence length="121" mass="13800">MYRQMLIDPDQQDLHRIMWKTVINAEVSAYRLKTVTYGMSNAPFLAIRALQQLVEDEKSRHPLSSEVLLHDTYMDDITNKNDLLQLMLDSSVVESEDVDVSRLEAGNDELEKEGSESNVAS</sequence>
<feature type="region of interest" description="Disordered" evidence="1">
    <location>
        <begin position="94"/>
        <end position="121"/>
    </location>
</feature>
<gene>
    <name evidence="2" type="ORF">AVEN_214401_1</name>
</gene>
<comment type="caution">
    <text evidence="2">The sequence shown here is derived from an EMBL/GenBank/DDBJ whole genome shotgun (WGS) entry which is preliminary data.</text>
</comment>
<dbReference type="EMBL" id="BGPR01007079">
    <property type="protein sequence ID" value="GBN24124.1"/>
    <property type="molecule type" value="Genomic_DNA"/>
</dbReference>
<evidence type="ECO:0000313" key="3">
    <source>
        <dbReference type="Proteomes" id="UP000499080"/>
    </source>
</evidence>
<evidence type="ECO:0000256" key="1">
    <source>
        <dbReference type="SAM" id="MobiDB-lite"/>
    </source>
</evidence>
<evidence type="ECO:0000313" key="2">
    <source>
        <dbReference type="EMBL" id="GBN24124.1"/>
    </source>
</evidence>
<dbReference type="Proteomes" id="UP000499080">
    <property type="component" value="Unassembled WGS sequence"/>
</dbReference>
<dbReference type="GO" id="GO:0071897">
    <property type="term" value="P:DNA biosynthetic process"/>
    <property type="evidence" value="ECO:0007669"/>
    <property type="project" value="UniProtKB-ARBA"/>
</dbReference>
<protein>
    <recommendedName>
        <fullName evidence="4">Reverse transcriptase domain-containing protein</fullName>
    </recommendedName>
</protein>
<name>A0A4Y2MCA4_ARAVE</name>
<evidence type="ECO:0008006" key="4">
    <source>
        <dbReference type="Google" id="ProtNLM"/>
    </source>
</evidence>
<proteinExistence type="predicted"/>
<organism evidence="2 3">
    <name type="scientific">Araneus ventricosus</name>
    <name type="common">Orbweaver spider</name>
    <name type="synonym">Epeira ventricosa</name>
    <dbReference type="NCBI Taxonomy" id="182803"/>
    <lineage>
        <taxon>Eukaryota</taxon>
        <taxon>Metazoa</taxon>
        <taxon>Ecdysozoa</taxon>
        <taxon>Arthropoda</taxon>
        <taxon>Chelicerata</taxon>
        <taxon>Arachnida</taxon>
        <taxon>Araneae</taxon>
        <taxon>Araneomorphae</taxon>
        <taxon>Entelegynae</taxon>
        <taxon>Araneoidea</taxon>
        <taxon>Araneidae</taxon>
        <taxon>Araneus</taxon>
    </lineage>
</organism>
<dbReference type="InterPro" id="IPR043502">
    <property type="entry name" value="DNA/RNA_pol_sf"/>
</dbReference>
<keyword evidence="3" id="KW-1185">Reference proteome</keyword>